<dbReference type="AlphaFoldDB" id="A0A090TB90"/>
<name>A0A090TB90_9VIBR</name>
<dbReference type="Pfam" id="PF00903">
    <property type="entry name" value="Glyoxalase"/>
    <property type="match status" value="1"/>
</dbReference>
<dbReference type="Gene3D" id="3.10.180.10">
    <property type="entry name" value="2,3-Dihydroxybiphenyl 1,2-Dioxygenase, domain 1"/>
    <property type="match status" value="1"/>
</dbReference>
<protein>
    <submittedName>
        <fullName evidence="3">Glyoxalase family protein</fullName>
    </submittedName>
</protein>
<dbReference type="PANTHER" id="PTHR33993">
    <property type="entry name" value="GLYOXALASE-RELATED"/>
    <property type="match status" value="1"/>
</dbReference>
<evidence type="ECO:0000259" key="2">
    <source>
        <dbReference type="Pfam" id="PF00903"/>
    </source>
</evidence>
<keyword evidence="1" id="KW-0812">Transmembrane</keyword>
<dbReference type="Proteomes" id="UP000029224">
    <property type="component" value="Unassembled WGS sequence"/>
</dbReference>
<keyword evidence="1" id="KW-0472">Membrane</keyword>
<reference evidence="3 4" key="2">
    <citation type="submission" date="2014-09" db="EMBL/GenBank/DDBJ databases">
        <authorList>
            <consortium name="NBRP consortium"/>
            <person name="Sawabe T."/>
            <person name="Meirelles P."/>
            <person name="Nakanishi M."/>
            <person name="Sayaka M."/>
            <person name="Hattori M."/>
            <person name="Ohkuma M."/>
        </authorList>
    </citation>
    <scope>NUCLEOTIDE SEQUENCE [LARGE SCALE GENOMIC DNA]</scope>
    <source>
        <strain evidence="3 4">JCM 19240</strain>
    </source>
</reference>
<proteinExistence type="predicted"/>
<dbReference type="PANTHER" id="PTHR33993:SF1">
    <property type="entry name" value="GLYOXALASE FAMILY PROTEIN"/>
    <property type="match status" value="1"/>
</dbReference>
<comment type="caution">
    <text evidence="3">The sequence shown here is derived from an EMBL/GenBank/DDBJ whole genome shotgun (WGS) entry which is preliminary data.</text>
</comment>
<organism evidence="3 4">
    <name type="scientific">Vibrio maritimus</name>
    <dbReference type="NCBI Taxonomy" id="990268"/>
    <lineage>
        <taxon>Bacteria</taxon>
        <taxon>Pseudomonadati</taxon>
        <taxon>Pseudomonadota</taxon>
        <taxon>Gammaproteobacteria</taxon>
        <taxon>Vibrionales</taxon>
        <taxon>Vibrionaceae</taxon>
        <taxon>Vibrio</taxon>
    </lineage>
</organism>
<dbReference type="InterPro" id="IPR029068">
    <property type="entry name" value="Glyas_Bleomycin-R_OHBP_Dase"/>
</dbReference>
<sequence>MSEQVKLDYVEFAASDLEKTKRFFSAAFNWSFQDYGEEYTAFENQGLNGGFYRAELSSTAASGGALLVFYSPNIEATYKKVVDNKVRLFAKFSTFPAAAAFILLSLVAMSLPFGLSHDNRQAMGK</sequence>
<evidence type="ECO:0000313" key="4">
    <source>
        <dbReference type="Proteomes" id="UP000029224"/>
    </source>
</evidence>
<feature type="transmembrane region" description="Helical" evidence="1">
    <location>
        <begin position="95"/>
        <end position="115"/>
    </location>
</feature>
<dbReference type="SUPFAM" id="SSF54593">
    <property type="entry name" value="Glyoxalase/Bleomycin resistance protein/Dihydroxybiphenyl dioxygenase"/>
    <property type="match status" value="1"/>
</dbReference>
<evidence type="ECO:0000256" key="1">
    <source>
        <dbReference type="SAM" id="Phobius"/>
    </source>
</evidence>
<keyword evidence="1" id="KW-1133">Transmembrane helix</keyword>
<evidence type="ECO:0000313" key="3">
    <source>
        <dbReference type="EMBL" id="GAL36503.1"/>
    </source>
</evidence>
<reference evidence="3 4" key="1">
    <citation type="submission" date="2014-09" db="EMBL/GenBank/DDBJ databases">
        <title>Vibrio maritimus JCM 19240. (C210) whole genome shotgun sequence.</title>
        <authorList>
            <person name="Sawabe T."/>
            <person name="Meirelles P."/>
            <person name="Nakanishi M."/>
            <person name="Sayaka M."/>
            <person name="Hattori M."/>
            <person name="Ohkuma M."/>
        </authorList>
    </citation>
    <scope>NUCLEOTIDE SEQUENCE [LARGE SCALE GENOMIC DNA]</scope>
    <source>
        <strain evidence="3 4">JCM 19240</strain>
    </source>
</reference>
<dbReference type="EMBL" id="BBMT01000011">
    <property type="protein sequence ID" value="GAL36503.1"/>
    <property type="molecule type" value="Genomic_DNA"/>
</dbReference>
<gene>
    <name evidence="3" type="ORF">JCM19240_2572</name>
</gene>
<dbReference type="InterPro" id="IPR004360">
    <property type="entry name" value="Glyas_Fos-R_dOase_dom"/>
</dbReference>
<keyword evidence="4" id="KW-1185">Reference proteome</keyword>
<feature type="domain" description="Glyoxalase/fosfomycin resistance/dioxygenase" evidence="2">
    <location>
        <begin position="6"/>
        <end position="88"/>
    </location>
</feature>
<dbReference type="InterPro" id="IPR052164">
    <property type="entry name" value="Anthracycline_SecMetBiosynth"/>
</dbReference>
<accession>A0A090TB90</accession>